<evidence type="ECO:0000313" key="2">
    <source>
        <dbReference type="EMBL" id="ORX63486.1"/>
    </source>
</evidence>
<feature type="non-terminal residue" evidence="2">
    <location>
        <position position="56"/>
    </location>
</feature>
<dbReference type="Pfam" id="PF00172">
    <property type="entry name" value="Zn_clus"/>
    <property type="match status" value="1"/>
</dbReference>
<evidence type="ECO:0000313" key="3">
    <source>
        <dbReference type="Proteomes" id="UP000193922"/>
    </source>
</evidence>
<dbReference type="PANTHER" id="PTHR47655:SF2">
    <property type="entry name" value="QUINIC ACID UTILIZATION ACTIVATOR"/>
    <property type="match status" value="1"/>
</dbReference>
<keyword evidence="3" id="KW-1185">Reference proteome</keyword>
<dbReference type="GO" id="GO:0000981">
    <property type="term" value="F:DNA-binding transcription factor activity, RNA polymerase II-specific"/>
    <property type="evidence" value="ECO:0007669"/>
    <property type="project" value="InterPro"/>
</dbReference>
<dbReference type="STRING" id="61395.A0A1Y1VR31"/>
<proteinExistence type="predicted"/>
<dbReference type="OrthoDB" id="2406834at2759"/>
<organism evidence="2 3">
    <name type="scientific">Linderina pennispora</name>
    <dbReference type="NCBI Taxonomy" id="61395"/>
    <lineage>
        <taxon>Eukaryota</taxon>
        <taxon>Fungi</taxon>
        <taxon>Fungi incertae sedis</taxon>
        <taxon>Zoopagomycota</taxon>
        <taxon>Kickxellomycotina</taxon>
        <taxon>Kickxellomycetes</taxon>
        <taxon>Kickxellales</taxon>
        <taxon>Kickxellaceae</taxon>
        <taxon>Linderina</taxon>
    </lineage>
</organism>
<reference evidence="2 3" key="1">
    <citation type="submission" date="2016-07" db="EMBL/GenBank/DDBJ databases">
        <title>Pervasive Adenine N6-methylation of Active Genes in Fungi.</title>
        <authorList>
            <consortium name="DOE Joint Genome Institute"/>
            <person name="Mondo S.J."/>
            <person name="Dannebaum R.O."/>
            <person name="Kuo R.C."/>
            <person name="Labutti K."/>
            <person name="Haridas S."/>
            <person name="Kuo A."/>
            <person name="Salamov A."/>
            <person name="Ahrendt S.R."/>
            <person name="Lipzen A."/>
            <person name="Sullivan W."/>
            <person name="Andreopoulos W.B."/>
            <person name="Clum A."/>
            <person name="Lindquist E."/>
            <person name="Daum C."/>
            <person name="Ramamoorthy G.K."/>
            <person name="Gryganskyi A."/>
            <person name="Culley D."/>
            <person name="Magnuson J.K."/>
            <person name="James T.Y."/>
            <person name="O'Malley M.A."/>
            <person name="Stajich J.E."/>
            <person name="Spatafora J.W."/>
            <person name="Visel A."/>
            <person name="Grigoriev I.V."/>
        </authorList>
    </citation>
    <scope>NUCLEOTIDE SEQUENCE [LARGE SCALE GENOMIC DNA]</scope>
    <source>
        <strain evidence="2 3">ATCC 12442</strain>
    </source>
</reference>
<dbReference type="SMART" id="SM00066">
    <property type="entry name" value="GAL4"/>
    <property type="match status" value="1"/>
</dbReference>
<dbReference type="RefSeq" id="XP_040738960.1">
    <property type="nucleotide sequence ID" value="XM_040884137.1"/>
</dbReference>
<protein>
    <recommendedName>
        <fullName evidence="1">Zn(2)-C6 fungal-type domain-containing protein</fullName>
    </recommendedName>
</protein>
<feature type="non-terminal residue" evidence="2">
    <location>
        <position position="1"/>
    </location>
</feature>
<dbReference type="AlphaFoldDB" id="A0A1Y1VR31"/>
<evidence type="ECO:0000259" key="1">
    <source>
        <dbReference type="PROSITE" id="PS50048"/>
    </source>
</evidence>
<gene>
    <name evidence="2" type="ORF">DL89DRAFT_208460</name>
</gene>
<sequence>SKRQRISRACDRCRRKKVKCDGRRPICTHCQAIGSSCTYLDVTKKRGPPKGYIEAI</sequence>
<dbReference type="GO" id="GO:0003677">
    <property type="term" value="F:DNA binding"/>
    <property type="evidence" value="ECO:0007669"/>
    <property type="project" value="InterPro"/>
</dbReference>
<dbReference type="CDD" id="cd00067">
    <property type="entry name" value="GAL4"/>
    <property type="match status" value="1"/>
</dbReference>
<dbReference type="EMBL" id="MCFD01000196">
    <property type="protein sequence ID" value="ORX63486.1"/>
    <property type="molecule type" value="Genomic_DNA"/>
</dbReference>
<dbReference type="PANTHER" id="PTHR47655">
    <property type="entry name" value="QUINIC ACID UTILIZATION ACTIVATOR"/>
    <property type="match status" value="1"/>
</dbReference>
<comment type="caution">
    <text evidence="2">The sequence shown here is derived from an EMBL/GenBank/DDBJ whole genome shotgun (WGS) entry which is preliminary data.</text>
</comment>
<dbReference type="PRINTS" id="PR00054">
    <property type="entry name" value="FUNGALZNCYS"/>
</dbReference>
<dbReference type="InterPro" id="IPR001138">
    <property type="entry name" value="Zn2Cys6_DnaBD"/>
</dbReference>
<dbReference type="Proteomes" id="UP000193922">
    <property type="component" value="Unassembled WGS sequence"/>
</dbReference>
<dbReference type="InterPro" id="IPR052783">
    <property type="entry name" value="Metabolic/Drug-Res_Regulator"/>
</dbReference>
<dbReference type="PROSITE" id="PS00463">
    <property type="entry name" value="ZN2_CY6_FUNGAL_1"/>
    <property type="match status" value="1"/>
</dbReference>
<dbReference type="InterPro" id="IPR036864">
    <property type="entry name" value="Zn2-C6_fun-type_DNA-bd_sf"/>
</dbReference>
<accession>A0A1Y1VR31</accession>
<dbReference type="GO" id="GO:0008270">
    <property type="term" value="F:zinc ion binding"/>
    <property type="evidence" value="ECO:0007669"/>
    <property type="project" value="InterPro"/>
</dbReference>
<dbReference type="SUPFAM" id="SSF57701">
    <property type="entry name" value="Zn2/Cys6 DNA-binding domain"/>
    <property type="match status" value="1"/>
</dbReference>
<dbReference type="PROSITE" id="PS50048">
    <property type="entry name" value="ZN2_CY6_FUNGAL_2"/>
    <property type="match status" value="1"/>
</dbReference>
<dbReference type="InterPro" id="IPR020448">
    <property type="entry name" value="Maltose_ferment_reg_DNA-bd"/>
</dbReference>
<dbReference type="GO" id="GO:0005634">
    <property type="term" value="C:nucleus"/>
    <property type="evidence" value="ECO:0007669"/>
    <property type="project" value="InterPro"/>
</dbReference>
<dbReference type="GO" id="GO:0045944">
    <property type="term" value="P:positive regulation of transcription by RNA polymerase II"/>
    <property type="evidence" value="ECO:0007669"/>
    <property type="project" value="TreeGrafter"/>
</dbReference>
<dbReference type="GeneID" id="63800785"/>
<feature type="domain" description="Zn(2)-C6 fungal-type" evidence="1">
    <location>
        <begin position="9"/>
        <end position="39"/>
    </location>
</feature>
<name>A0A1Y1VR31_9FUNG</name>
<dbReference type="Gene3D" id="4.10.240.10">
    <property type="entry name" value="Zn(2)-C6 fungal-type DNA-binding domain"/>
    <property type="match status" value="1"/>
</dbReference>